<feature type="compositionally biased region" description="Low complexity" evidence="9">
    <location>
        <begin position="89"/>
        <end position="130"/>
    </location>
</feature>
<dbReference type="Gene3D" id="1.10.510.10">
    <property type="entry name" value="Transferase(Phosphotransferase) domain 1"/>
    <property type="match status" value="1"/>
</dbReference>
<evidence type="ECO:0000256" key="4">
    <source>
        <dbReference type="ARBA" id="ARBA00022723"/>
    </source>
</evidence>
<comment type="similarity">
    <text evidence="2">Belongs to the protein kinase superfamily. STE Ser/Thr protein kinase family. STE20 subfamily.</text>
</comment>
<evidence type="ECO:0000256" key="6">
    <source>
        <dbReference type="ARBA" id="ARBA00022840"/>
    </source>
</evidence>
<evidence type="ECO:0000256" key="8">
    <source>
        <dbReference type="PROSITE-ProRule" id="PRU10141"/>
    </source>
</evidence>
<dbReference type="VEuPathDB" id="TrichDB:TRFO_18207"/>
<dbReference type="Gene3D" id="3.30.200.20">
    <property type="entry name" value="Phosphorylase Kinase, domain 1"/>
    <property type="match status" value="1"/>
</dbReference>
<dbReference type="GO" id="GO:0046872">
    <property type="term" value="F:metal ion binding"/>
    <property type="evidence" value="ECO:0007669"/>
    <property type="project" value="UniProtKB-KW"/>
</dbReference>
<dbReference type="PROSITE" id="PS50011">
    <property type="entry name" value="PROTEIN_KINASE_DOM"/>
    <property type="match status" value="1"/>
</dbReference>
<keyword evidence="3" id="KW-0808">Transferase</keyword>
<dbReference type="FunFam" id="1.10.510.10:FF:000768">
    <property type="entry name" value="Non-specific serine/threonine protein kinase"/>
    <property type="match status" value="1"/>
</dbReference>
<feature type="domain" description="Protein kinase" evidence="10">
    <location>
        <begin position="170"/>
        <end position="422"/>
    </location>
</feature>
<evidence type="ECO:0000256" key="9">
    <source>
        <dbReference type="SAM" id="MobiDB-lite"/>
    </source>
</evidence>
<evidence type="ECO:0000256" key="2">
    <source>
        <dbReference type="ARBA" id="ARBA00008874"/>
    </source>
</evidence>
<dbReference type="GeneID" id="94834741"/>
<dbReference type="Proteomes" id="UP000179807">
    <property type="component" value="Unassembled WGS sequence"/>
</dbReference>
<accession>A0A1J4KLC2</accession>
<keyword evidence="6 8" id="KW-0067">ATP-binding</keyword>
<keyword evidence="4" id="KW-0479">Metal-binding</keyword>
<dbReference type="InterPro" id="IPR017441">
    <property type="entry name" value="Protein_kinase_ATP_BS"/>
</dbReference>
<keyword evidence="12" id="KW-1185">Reference proteome</keyword>
<organism evidence="11 12">
    <name type="scientific">Tritrichomonas foetus</name>
    <dbReference type="NCBI Taxonomy" id="1144522"/>
    <lineage>
        <taxon>Eukaryota</taxon>
        <taxon>Metamonada</taxon>
        <taxon>Parabasalia</taxon>
        <taxon>Tritrichomonadida</taxon>
        <taxon>Tritrichomonadidae</taxon>
        <taxon>Tritrichomonas</taxon>
    </lineage>
</organism>
<sequence>MSLTPKYHVSKPYDVHVLFKVEYDPEHGTFKNVPKEYEMYFPKIEKPHTAPSSSNTTLVAPEWEKILNLTSMDSSQFKLRTNRANSTNQISQISSISKSKSKSKLNPSYSNHSSSNNSSNEYSSNDQSDSPRSGEERNSDIWKKTSNLPNSQDAVEIASKLKTTDPRKILTNFKKIGEGLTSTVFTATLDHEKIAVKQMTIKSSQIKYMASEVQVMASLESKYLVNMIAAHLVDRTIYILMEYMDGGSLSQISRYIQFTEEQIAYFAYKILKGLDYLHSTNKIHRDVKCANIFLKSDGQAKIGDFGFTSQLSSKNDKRSSIVGTPYWMAPEVIIGEEYSFSVDIWSLGVLLRELADGEPPLADLPPMKALNIIQNHGLPPLKEREEDEEEWSEDFLDFIDRCNKINPDERATTKELLDHPFLENRCKKKQISRIVQTAKEEAENDICDLLL</sequence>
<dbReference type="PROSITE" id="PS00107">
    <property type="entry name" value="PROTEIN_KINASE_ATP"/>
    <property type="match status" value="1"/>
</dbReference>
<dbReference type="InterPro" id="IPR000719">
    <property type="entry name" value="Prot_kinase_dom"/>
</dbReference>
<evidence type="ECO:0000256" key="1">
    <source>
        <dbReference type="ARBA" id="ARBA00001946"/>
    </source>
</evidence>
<dbReference type="RefSeq" id="XP_068365163.1">
    <property type="nucleotide sequence ID" value="XM_068500037.1"/>
</dbReference>
<dbReference type="AlphaFoldDB" id="A0A1J4KLC2"/>
<dbReference type="GO" id="GO:0005524">
    <property type="term" value="F:ATP binding"/>
    <property type="evidence" value="ECO:0007669"/>
    <property type="project" value="UniProtKB-UniRule"/>
</dbReference>
<dbReference type="SMART" id="SM00220">
    <property type="entry name" value="S_TKc"/>
    <property type="match status" value="1"/>
</dbReference>
<dbReference type="OrthoDB" id="1022360at2759"/>
<dbReference type="InterPro" id="IPR051931">
    <property type="entry name" value="PAK3-like"/>
</dbReference>
<evidence type="ECO:0000256" key="5">
    <source>
        <dbReference type="ARBA" id="ARBA00022741"/>
    </source>
</evidence>
<reference evidence="11" key="1">
    <citation type="submission" date="2016-10" db="EMBL/GenBank/DDBJ databases">
        <authorList>
            <person name="Benchimol M."/>
            <person name="Almeida L.G."/>
            <person name="Vasconcelos A.T."/>
            <person name="Perreira-Neves A."/>
            <person name="Rosa I.A."/>
            <person name="Tasca T."/>
            <person name="Bogo M.R."/>
            <person name="de Souza W."/>
        </authorList>
    </citation>
    <scope>NUCLEOTIDE SEQUENCE [LARGE SCALE GENOMIC DNA]</scope>
    <source>
        <strain evidence="11">K</strain>
    </source>
</reference>
<dbReference type="SUPFAM" id="SSF56112">
    <property type="entry name" value="Protein kinase-like (PK-like)"/>
    <property type="match status" value="1"/>
</dbReference>
<dbReference type="GO" id="GO:0004672">
    <property type="term" value="F:protein kinase activity"/>
    <property type="evidence" value="ECO:0007669"/>
    <property type="project" value="InterPro"/>
</dbReference>
<comment type="caution">
    <text evidence="11">The sequence shown here is derived from an EMBL/GenBank/DDBJ whole genome shotgun (WGS) entry which is preliminary data.</text>
</comment>
<dbReference type="PANTHER" id="PTHR45832">
    <property type="entry name" value="SERINE/THREONINE-PROTEIN KINASE SAMKA-RELATED-RELATED"/>
    <property type="match status" value="1"/>
</dbReference>
<feature type="region of interest" description="Disordered" evidence="9">
    <location>
        <begin position="81"/>
        <end position="147"/>
    </location>
</feature>
<evidence type="ECO:0000256" key="7">
    <source>
        <dbReference type="ARBA" id="ARBA00022842"/>
    </source>
</evidence>
<name>A0A1J4KLC2_9EUKA</name>
<keyword evidence="11" id="KW-0418">Kinase</keyword>
<feature type="binding site" evidence="8">
    <location>
        <position position="197"/>
    </location>
    <ligand>
        <name>ATP</name>
        <dbReference type="ChEBI" id="CHEBI:30616"/>
    </ligand>
</feature>
<keyword evidence="5 8" id="KW-0547">Nucleotide-binding</keyword>
<dbReference type="InterPro" id="IPR011009">
    <property type="entry name" value="Kinase-like_dom_sf"/>
</dbReference>
<evidence type="ECO:0000313" key="12">
    <source>
        <dbReference type="Proteomes" id="UP000179807"/>
    </source>
</evidence>
<keyword evidence="7" id="KW-0460">Magnesium</keyword>
<feature type="compositionally biased region" description="Basic and acidic residues" evidence="9">
    <location>
        <begin position="132"/>
        <end position="143"/>
    </location>
</feature>
<gene>
    <name evidence="11" type="primary">pakC</name>
    <name evidence="11" type="ORF">TRFO_18207</name>
</gene>
<dbReference type="Pfam" id="PF00069">
    <property type="entry name" value="Pkinase"/>
    <property type="match status" value="1"/>
</dbReference>
<evidence type="ECO:0000313" key="11">
    <source>
        <dbReference type="EMBL" id="OHT12027.1"/>
    </source>
</evidence>
<comment type="cofactor">
    <cofactor evidence="1">
        <name>Mg(2+)</name>
        <dbReference type="ChEBI" id="CHEBI:18420"/>
    </cofactor>
</comment>
<dbReference type="PANTHER" id="PTHR45832:SF22">
    <property type="entry name" value="SERINE_THREONINE-PROTEIN KINASE SAMKA-RELATED"/>
    <property type="match status" value="1"/>
</dbReference>
<evidence type="ECO:0000256" key="3">
    <source>
        <dbReference type="ARBA" id="ARBA00022679"/>
    </source>
</evidence>
<protein>
    <submittedName>
        <fullName evidence="11">Serine/threonine-protein kinase pakC</fullName>
    </submittedName>
</protein>
<proteinExistence type="inferred from homology"/>
<evidence type="ECO:0000259" key="10">
    <source>
        <dbReference type="PROSITE" id="PS50011"/>
    </source>
</evidence>
<dbReference type="EMBL" id="MLAK01000572">
    <property type="protein sequence ID" value="OHT12027.1"/>
    <property type="molecule type" value="Genomic_DNA"/>
</dbReference>